<name>A0A223AQT3_9FIRM</name>
<sequence length="63" mass="7162">MTLNQLHYIITIVDEGSLNKAAEKLYMTQPSLTSSLRELESELDVIIFRRIGRGVTVKKINIT</sequence>
<dbReference type="GO" id="GO:0032993">
    <property type="term" value="C:protein-DNA complex"/>
    <property type="evidence" value="ECO:0007669"/>
    <property type="project" value="TreeGrafter"/>
</dbReference>
<keyword evidence="2" id="KW-0805">Transcription regulation</keyword>
<evidence type="ECO:0000256" key="1">
    <source>
        <dbReference type="ARBA" id="ARBA00009437"/>
    </source>
</evidence>
<dbReference type="RefSeq" id="WP_094233558.1">
    <property type="nucleotide sequence ID" value="NZ_CP016199.1"/>
</dbReference>
<dbReference type="Gene3D" id="1.10.10.10">
    <property type="entry name" value="Winged helix-like DNA-binding domain superfamily/Winged helix DNA-binding domain"/>
    <property type="match status" value="1"/>
</dbReference>
<keyword evidence="3" id="KW-0238">DNA-binding</keyword>
<dbReference type="GO" id="GO:0003677">
    <property type="term" value="F:DNA binding"/>
    <property type="evidence" value="ECO:0007669"/>
    <property type="project" value="UniProtKB-KW"/>
</dbReference>
<dbReference type="SUPFAM" id="SSF46785">
    <property type="entry name" value="Winged helix' DNA-binding domain"/>
    <property type="match status" value="1"/>
</dbReference>
<gene>
    <name evidence="6" type="ORF">AXF17_01835</name>
</gene>
<dbReference type="GO" id="GO:0003700">
    <property type="term" value="F:DNA-binding transcription factor activity"/>
    <property type="evidence" value="ECO:0007669"/>
    <property type="project" value="InterPro"/>
</dbReference>
<dbReference type="Pfam" id="PF00126">
    <property type="entry name" value="HTH_1"/>
    <property type="match status" value="1"/>
</dbReference>
<comment type="similarity">
    <text evidence="1">Belongs to the LysR transcriptional regulatory family.</text>
</comment>
<evidence type="ECO:0000313" key="7">
    <source>
        <dbReference type="Proteomes" id="UP000214689"/>
    </source>
</evidence>
<protein>
    <recommendedName>
        <fullName evidence="5">HTH lysR-type domain-containing protein</fullName>
    </recommendedName>
</protein>
<dbReference type="OrthoDB" id="9803714at2"/>
<dbReference type="PANTHER" id="PTHR30346:SF0">
    <property type="entry name" value="HCA OPERON TRANSCRIPTIONAL ACTIVATOR HCAR"/>
    <property type="match status" value="1"/>
</dbReference>
<dbReference type="InterPro" id="IPR036390">
    <property type="entry name" value="WH_DNA-bd_sf"/>
</dbReference>
<dbReference type="EMBL" id="CP016199">
    <property type="protein sequence ID" value="ASS37334.1"/>
    <property type="molecule type" value="Genomic_DNA"/>
</dbReference>
<dbReference type="AlphaFoldDB" id="A0A223AQT3"/>
<evidence type="ECO:0000256" key="2">
    <source>
        <dbReference type="ARBA" id="ARBA00023015"/>
    </source>
</evidence>
<dbReference type="Proteomes" id="UP000214689">
    <property type="component" value="Chromosome"/>
</dbReference>
<dbReference type="PANTHER" id="PTHR30346">
    <property type="entry name" value="TRANSCRIPTIONAL DUAL REGULATOR HCAR-RELATED"/>
    <property type="match status" value="1"/>
</dbReference>
<accession>A0A223AQT3</accession>
<dbReference type="PRINTS" id="PR00039">
    <property type="entry name" value="HTHLYSR"/>
</dbReference>
<evidence type="ECO:0000256" key="4">
    <source>
        <dbReference type="ARBA" id="ARBA00023163"/>
    </source>
</evidence>
<organism evidence="6 7">
    <name type="scientific">Mogibacterium pumilum</name>
    <dbReference type="NCBI Taxonomy" id="86332"/>
    <lineage>
        <taxon>Bacteria</taxon>
        <taxon>Bacillati</taxon>
        <taxon>Bacillota</taxon>
        <taxon>Clostridia</taxon>
        <taxon>Peptostreptococcales</taxon>
        <taxon>Anaerovoracaceae</taxon>
        <taxon>Mogibacterium</taxon>
    </lineage>
</organism>
<evidence type="ECO:0000259" key="5">
    <source>
        <dbReference type="PROSITE" id="PS50931"/>
    </source>
</evidence>
<dbReference type="PROSITE" id="PS50931">
    <property type="entry name" value="HTH_LYSR"/>
    <property type="match status" value="1"/>
</dbReference>
<keyword evidence="7" id="KW-1185">Reference proteome</keyword>
<keyword evidence="4" id="KW-0804">Transcription</keyword>
<feature type="domain" description="HTH lysR-type" evidence="5">
    <location>
        <begin position="1"/>
        <end position="56"/>
    </location>
</feature>
<evidence type="ECO:0000313" key="6">
    <source>
        <dbReference type="EMBL" id="ASS37334.1"/>
    </source>
</evidence>
<evidence type="ECO:0000256" key="3">
    <source>
        <dbReference type="ARBA" id="ARBA00023125"/>
    </source>
</evidence>
<dbReference type="InterPro" id="IPR000847">
    <property type="entry name" value="LysR_HTH_N"/>
</dbReference>
<proteinExistence type="inferred from homology"/>
<reference evidence="7" key="1">
    <citation type="submission" date="2016-05" db="EMBL/GenBank/DDBJ databases">
        <authorList>
            <person name="Holder M.E."/>
            <person name="Ajami N.J."/>
            <person name="Petrosino J.F."/>
        </authorList>
    </citation>
    <scope>NUCLEOTIDE SEQUENCE [LARGE SCALE GENOMIC DNA]</scope>
    <source>
        <strain evidence="7">ATCC 700696</strain>
    </source>
</reference>
<dbReference type="InterPro" id="IPR036388">
    <property type="entry name" value="WH-like_DNA-bd_sf"/>
</dbReference>